<reference evidence="2 3" key="1">
    <citation type="journal article" date="2019" name="Int. J. Syst. Evol. Microbiol.">
        <title>The Global Catalogue of Microorganisms (GCM) 10K type strain sequencing project: providing services to taxonomists for standard genome sequencing and annotation.</title>
        <authorList>
            <consortium name="The Broad Institute Genomics Platform"/>
            <consortium name="The Broad Institute Genome Sequencing Center for Infectious Disease"/>
            <person name="Wu L."/>
            <person name="Ma J."/>
        </authorList>
    </citation>
    <scope>NUCLEOTIDE SEQUENCE [LARGE SCALE GENOMIC DNA]</scope>
    <source>
        <strain evidence="2 3">CGMCC 1.3239</strain>
    </source>
</reference>
<feature type="non-terminal residue" evidence="2">
    <location>
        <position position="1"/>
    </location>
</feature>
<accession>A0ABD5SF24</accession>
<organism evidence="2 3">
    <name type="scientific">Halorubrum tibetense</name>
    <dbReference type="NCBI Taxonomy" id="175631"/>
    <lineage>
        <taxon>Archaea</taxon>
        <taxon>Methanobacteriati</taxon>
        <taxon>Methanobacteriota</taxon>
        <taxon>Stenosarchaea group</taxon>
        <taxon>Halobacteria</taxon>
        <taxon>Halobacteriales</taxon>
        <taxon>Haloferacaceae</taxon>
        <taxon>Halorubrum</taxon>
    </lineage>
</organism>
<sequence length="60" mass="5886">SDPTLAGGETSSTTLDLVLRADVVGGRDEATVVRTTTVDVSVENPPGDAGAGGTVDVDTA</sequence>
<name>A0ABD5SF24_9EURY</name>
<feature type="region of interest" description="Disordered" evidence="1">
    <location>
        <begin position="40"/>
        <end position="60"/>
    </location>
</feature>
<dbReference type="EMBL" id="JBHSWW010000472">
    <property type="protein sequence ID" value="MFC6755007.1"/>
    <property type="molecule type" value="Genomic_DNA"/>
</dbReference>
<evidence type="ECO:0000313" key="3">
    <source>
        <dbReference type="Proteomes" id="UP001596442"/>
    </source>
</evidence>
<proteinExistence type="predicted"/>
<keyword evidence="3" id="KW-1185">Reference proteome</keyword>
<evidence type="ECO:0000256" key="1">
    <source>
        <dbReference type="SAM" id="MobiDB-lite"/>
    </source>
</evidence>
<dbReference type="Proteomes" id="UP001596442">
    <property type="component" value="Unassembled WGS sequence"/>
</dbReference>
<comment type="caution">
    <text evidence="2">The sequence shown here is derived from an EMBL/GenBank/DDBJ whole genome shotgun (WGS) entry which is preliminary data.</text>
</comment>
<gene>
    <name evidence="2" type="ORF">ACFQEU_16295</name>
</gene>
<protein>
    <submittedName>
        <fullName evidence="2">Uncharacterized protein</fullName>
    </submittedName>
</protein>
<evidence type="ECO:0000313" key="2">
    <source>
        <dbReference type="EMBL" id="MFC6755007.1"/>
    </source>
</evidence>
<dbReference type="AlphaFoldDB" id="A0ABD5SF24"/>